<dbReference type="InterPro" id="IPR036396">
    <property type="entry name" value="Cyt_P450_sf"/>
</dbReference>
<reference evidence="1 2" key="1">
    <citation type="submission" date="2019-12" db="EMBL/GenBank/DDBJ databases">
        <authorList>
            <person name="Jiao W.-B."/>
            <person name="Schneeberger K."/>
        </authorList>
    </citation>
    <scope>NUCLEOTIDE SEQUENCE [LARGE SCALE GENOMIC DNA]</scope>
    <source>
        <strain evidence="2">cv. C24</strain>
    </source>
</reference>
<gene>
    <name evidence="1" type="ORF">C24_LOCUS17721</name>
</gene>
<evidence type="ECO:0000313" key="1">
    <source>
        <dbReference type="EMBL" id="CAA0394889.1"/>
    </source>
</evidence>
<dbReference type="GO" id="GO:0005506">
    <property type="term" value="F:iron ion binding"/>
    <property type="evidence" value="ECO:0007669"/>
    <property type="project" value="InterPro"/>
</dbReference>
<proteinExistence type="predicted"/>
<dbReference type="Proteomes" id="UP000434276">
    <property type="component" value="Unassembled WGS sequence"/>
</dbReference>
<dbReference type="GO" id="GO:0004497">
    <property type="term" value="F:monooxygenase activity"/>
    <property type="evidence" value="ECO:0007669"/>
    <property type="project" value="InterPro"/>
</dbReference>
<dbReference type="OrthoDB" id="6764281at2759"/>
<protein>
    <submittedName>
        <fullName evidence="1">Uncharacterized protein</fullName>
    </submittedName>
</protein>
<dbReference type="GO" id="GO:0016705">
    <property type="term" value="F:oxidoreductase activity, acting on paired donors, with incorporation or reduction of molecular oxygen"/>
    <property type="evidence" value="ECO:0007669"/>
    <property type="project" value="InterPro"/>
</dbReference>
<sequence length="119" mass="13992">MTRMMLGAIVEEEERTILGNELKKLILLFQISKGAQKYSYVMKEEEDFLQYLLRVIDDDEKAPLSSHCLWIWFLVVPHRNSKTSVVAGYTVLKDLKIFINVWAINRDTKNWEEEGSKRV</sequence>
<dbReference type="GO" id="GO:0020037">
    <property type="term" value="F:heme binding"/>
    <property type="evidence" value="ECO:0007669"/>
    <property type="project" value="InterPro"/>
</dbReference>
<dbReference type="EMBL" id="CACSHJ010000095">
    <property type="protein sequence ID" value="CAA0394889.1"/>
    <property type="molecule type" value="Genomic_DNA"/>
</dbReference>
<name>A0A5S9XRV7_ARATH</name>
<organism evidence="1 2">
    <name type="scientific">Arabidopsis thaliana</name>
    <name type="common">Mouse-ear cress</name>
    <dbReference type="NCBI Taxonomy" id="3702"/>
    <lineage>
        <taxon>Eukaryota</taxon>
        <taxon>Viridiplantae</taxon>
        <taxon>Streptophyta</taxon>
        <taxon>Embryophyta</taxon>
        <taxon>Tracheophyta</taxon>
        <taxon>Spermatophyta</taxon>
        <taxon>Magnoliopsida</taxon>
        <taxon>eudicotyledons</taxon>
        <taxon>Gunneridae</taxon>
        <taxon>Pentapetalae</taxon>
        <taxon>rosids</taxon>
        <taxon>malvids</taxon>
        <taxon>Brassicales</taxon>
        <taxon>Brassicaceae</taxon>
        <taxon>Camelineae</taxon>
        <taxon>Arabidopsis</taxon>
    </lineage>
</organism>
<dbReference type="AlphaFoldDB" id="A0A5S9XRV7"/>
<dbReference type="SUPFAM" id="SSF48264">
    <property type="entry name" value="Cytochrome P450"/>
    <property type="match status" value="1"/>
</dbReference>
<evidence type="ECO:0000313" key="2">
    <source>
        <dbReference type="Proteomes" id="UP000434276"/>
    </source>
</evidence>
<accession>A0A5S9XRV7</accession>
<dbReference type="PANTHER" id="PTHR47951:SF1">
    <property type="entry name" value="CYTOCHROME P450 - LIKE PROTEIN-RELATED"/>
    <property type="match status" value="1"/>
</dbReference>
<dbReference type="PANTHER" id="PTHR47951">
    <property type="entry name" value="OS08G0547900 PROTEIN"/>
    <property type="match status" value="1"/>
</dbReference>